<evidence type="ECO:0000259" key="1">
    <source>
        <dbReference type="SMART" id="SM00460"/>
    </source>
</evidence>
<dbReference type="Pfam" id="PF07833">
    <property type="entry name" value="Cu_amine_oxidN1"/>
    <property type="match status" value="1"/>
</dbReference>
<dbReference type="Pfam" id="PF01841">
    <property type="entry name" value="Transglut_core"/>
    <property type="match status" value="1"/>
</dbReference>
<gene>
    <name evidence="2" type="ORF">J2Z76_001697</name>
</gene>
<accession>A0ABS4GDQ2</accession>
<dbReference type="InterPro" id="IPR002931">
    <property type="entry name" value="Transglutaminase-like"/>
</dbReference>
<dbReference type="Gene3D" id="3.10.620.30">
    <property type="match status" value="1"/>
</dbReference>
<protein>
    <recommendedName>
        <fullName evidence="1">Transglutaminase-like domain-containing protein</fullName>
    </recommendedName>
</protein>
<dbReference type="InterPro" id="IPR038765">
    <property type="entry name" value="Papain-like_cys_pep_sf"/>
</dbReference>
<evidence type="ECO:0000313" key="2">
    <source>
        <dbReference type="EMBL" id="MBP1925836.1"/>
    </source>
</evidence>
<dbReference type="SUPFAM" id="SSF55383">
    <property type="entry name" value="Copper amine oxidase, domain N"/>
    <property type="match status" value="1"/>
</dbReference>
<proteinExistence type="predicted"/>
<dbReference type="InterPro" id="IPR052557">
    <property type="entry name" value="CAP/Cytokinesis_protein"/>
</dbReference>
<comment type="caution">
    <text evidence="2">The sequence shown here is derived from an EMBL/GenBank/DDBJ whole genome shotgun (WGS) entry which is preliminary data.</text>
</comment>
<dbReference type="PANTHER" id="PTHR46333:SF2">
    <property type="entry name" value="CYTOKINESIS PROTEIN 3"/>
    <property type="match status" value="1"/>
</dbReference>
<dbReference type="EMBL" id="JAGGKS010000004">
    <property type="protein sequence ID" value="MBP1925836.1"/>
    <property type="molecule type" value="Genomic_DNA"/>
</dbReference>
<feature type="domain" description="Transglutaminase-like" evidence="1">
    <location>
        <begin position="161"/>
        <end position="217"/>
    </location>
</feature>
<keyword evidence="3" id="KW-1185">Reference proteome</keyword>
<sequence>MERFSFKIIVSVILMFMCIFSFTVYAVTYESSNINEFEDIILKELNLTNANFNITYYGEYEDIENIMKTILKKDPYLRCTITSIKWSTSSTINGVYNVNIKATHILSASKRNETDKKIDDILSDIIKPNISDDEKVKVVHDYIVKNSKYDTSSVFYSDYDLLTEGKSVCNGYALLTYNMLKKLNIPVEFVFGTSNSQSHVWNMVKLGEYWFHLDTTWNDPVPDRDNTSSYNYYMLTDEEITKDHVIEENQNLPLTKIKYYNYLSNLSKSKTNLKNYVYTNLLIETGLNIYDEENTAITIEELSRILKEKIKNHPSNISIRFSESITNDNVNSAMSSLFKIDSISEISYDQITKDNTGDYKVLNLYIKYKEIPDSITTNLSDKIYNTATKIDLNVYANYGTRKINITKDVMIHPYDSNFLNISGDSLTFNNCGTHNLIFEFEGKKAVVNITALNAKGFEYITDKKPDNSINVMVFNKYIDFSSINQWPFIDNNRTLVPIRAVFEVLNCNVEWNDQNNSAVVQHDSTKIVISPNSQIAYVNGIAKKLDAPAKLVNNRIMVPLRFISESINKTVIWDELNKTILIY</sequence>
<name>A0ABS4GDQ2_9FIRM</name>
<evidence type="ECO:0000313" key="3">
    <source>
        <dbReference type="Proteomes" id="UP001519342"/>
    </source>
</evidence>
<dbReference type="PANTHER" id="PTHR46333">
    <property type="entry name" value="CYTOKINESIS PROTEIN 3"/>
    <property type="match status" value="1"/>
</dbReference>
<dbReference type="Gene3D" id="3.30.457.10">
    <property type="entry name" value="Copper amine oxidase-like, N-terminal domain"/>
    <property type="match status" value="1"/>
</dbReference>
<dbReference type="InterPro" id="IPR012854">
    <property type="entry name" value="Cu_amine_oxidase-like_N"/>
</dbReference>
<dbReference type="SMART" id="SM00460">
    <property type="entry name" value="TGc"/>
    <property type="match status" value="1"/>
</dbReference>
<organism evidence="2 3">
    <name type="scientific">Sedimentibacter acidaminivorans</name>
    <dbReference type="NCBI Taxonomy" id="913099"/>
    <lineage>
        <taxon>Bacteria</taxon>
        <taxon>Bacillati</taxon>
        <taxon>Bacillota</taxon>
        <taxon>Tissierellia</taxon>
        <taxon>Sedimentibacter</taxon>
    </lineage>
</organism>
<dbReference type="SUPFAM" id="SSF54001">
    <property type="entry name" value="Cysteine proteinases"/>
    <property type="match status" value="1"/>
</dbReference>
<dbReference type="Proteomes" id="UP001519342">
    <property type="component" value="Unassembled WGS sequence"/>
</dbReference>
<dbReference type="RefSeq" id="WP_209511576.1">
    <property type="nucleotide sequence ID" value="NZ_JAGGKS010000004.1"/>
</dbReference>
<dbReference type="InterPro" id="IPR036582">
    <property type="entry name" value="Mao_N_sf"/>
</dbReference>
<reference evidence="2 3" key="1">
    <citation type="submission" date="2021-03" db="EMBL/GenBank/DDBJ databases">
        <title>Genomic Encyclopedia of Type Strains, Phase IV (KMG-IV): sequencing the most valuable type-strain genomes for metagenomic binning, comparative biology and taxonomic classification.</title>
        <authorList>
            <person name="Goeker M."/>
        </authorList>
    </citation>
    <scope>NUCLEOTIDE SEQUENCE [LARGE SCALE GENOMIC DNA]</scope>
    <source>
        <strain evidence="2 3">DSM 24004</strain>
    </source>
</reference>